<evidence type="ECO:0000313" key="9">
    <source>
        <dbReference type="EMBL" id="QDQ13735.1"/>
    </source>
</evidence>
<dbReference type="InterPro" id="IPR011990">
    <property type="entry name" value="TPR-like_helical_dom_sf"/>
</dbReference>
<feature type="compositionally biased region" description="Pro residues" evidence="7">
    <location>
        <begin position="243"/>
        <end position="299"/>
    </location>
</feature>
<keyword evidence="5" id="KW-0804">Transcription</keyword>
<dbReference type="Pfam" id="PF03704">
    <property type="entry name" value="BTAD"/>
    <property type="match status" value="1"/>
</dbReference>
<dbReference type="GO" id="GO:0003677">
    <property type="term" value="F:DNA binding"/>
    <property type="evidence" value="ECO:0007669"/>
    <property type="project" value="UniProtKB-UniRule"/>
</dbReference>
<dbReference type="InterPro" id="IPR005158">
    <property type="entry name" value="BTAD"/>
</dbReference>
<dbReference type="PANTHER" id="PTHR35807">
    <property type="entry name" value="TRANSCRIPTIONAL REGULATOR REDD-RELATED"/>
    <property type="match status" value="1"/>
</dbReference>
<sequence length="1013" mass="107091">MDSYRFVLLGPPTVSYNGGPALTMPPQQMAVLAALALRAGTPVGAEEIIDGLYDDEPPASATNVITNYVLRLRKALAPSLIVRTPAGYLLDADPADVDATAFLRAANTPALDDPQAEAARLSAALDLWSGRIALAGLPGPWCARQRESLTVLREAVRQRWFDQRLALGQHAEALSDIAGACADHPYAEHLHAAHMRALLRSGRQAEALQVYRQVRHTLAEELGIDPGQELTHVHDAILRGDDPGPPFAVPRPAAPAPAAPPAPTPAPPAPTPAPPAPTPAPLSPPAPPKIVPHQLPAPPADATGRHEHVARLAGTLRTTDHAVGLITGMGGEGKSTLATLVAHAVVEDFPDGRLWASLHGASDAPAKAGDILADFLLALGVAPERLPEGTRERAALYRSVTADKRILVVLDDAADATQLTPLLPPAPRSAALITSRTRVTTAVSTAVVLDGMERSEAQRLITAIIGEQRAQAEPADVAALAAACGHLPLALRIMATRLAQRPRWSVRSMVDRLSSEDRLLGELRTGDLSVDRAFALSFDQLTPDQATAFVTLAVPKVHDWSLAAAATVLDLPEDRAETVLEELVDTALLTSPEPGHYAFHDLVVAYARDKAVHRLADEERIAALTRATDFCHTSVRTALRLAASGVIPYLGPDGDVPTVSPGAPDIVDNATALAWIRAQLPALVTLSVQVAAEGDRHAAAHTVALLGLLSCWKDAVPMGPVLEAAELLAVATAPGGRAHSDDLVHGAACCALGALRLGGPQPATSLSAFQEAIRYADNSPADDPRTHYLLSNAHEGAAVILHQLGDYRAARPHARLSTEAASLTGHEALVRQQYATALQVETRAPDREMDLATIAARSLESAAWFERAGKRDMQISHLIIAGDAYHRGERSVEAAEVYERAAAIARAFERSTIETICHYRAAETYTAAASGPRDALLRRALAHAEAAVEGAVLCDEELITARAHQAMGRALVRAGREAAARTHLRSALALYTSLAMTQDADRVSGILASVDTP</sequence>
<dbReference type="PRINTS" id="PR00364">
    <property type="entry name" value="DISEASERSIST"/>
</dbReference>
<dbReference type="SMART" id="SM00862">
    <property type="entry name" value="Trans_reg_C"/>
    <property type="match status" value="1"/>
</dbReference>
<evidence type="ECO:0000256" key="5">
    <source>
        <dbReference type="ARBA" id="ARBA00023163"/>
    </source>
</evidence>
<dbReference type="PANTHER" id="PTHR35807:SF1">
    <property type="entry name" value="TRANSCRIPTIONAL REGULATOR REDD"/>
    <property type="match status" value="1"/>
</dbReference>
<dbReference type="Pfam" id="PF00931">
    <property type="entry name" value="NB-ARC"/>
    <property type="match status" value="1"/>
</dbReference>
<gene>
    <name evidence="9" type="ORF">FH965_26870</name>
</gene>
<dbReference type="Gene3D" id="1.25.40.10">
    <property type="entry name" value="Tetratricopeptide repeat domain"/>
    <property type="match status" value="2"/>
</dbReference>
<evidence type="ECO:0000256" key="7">
    <source>
        <dbReference type="SAM" id="MobiDB-lite"/>
    </source>
</evidence>
<evidence type="ECO:0000256" key="2">
    <source>
        <dbReference type="ARBA" id="ARBA00023012"/>
    </source>
</evidence>
<evidence type="ECO:0000256" key="6">
    <source>
        <dbReference type="PROSITE-ProRule" id="PRU01091"/>
    </source>
</evidence>
<dbReference type="Gene3D" id="3.40.50.300">
    <property type="entry name" value="P-loop containing nucleotide triphosphate hydrolases"/>
    <property type="match status" value="1"/>
</dbReference>
<dbReference type="Gene3D" id="1.10.10.10">
    <property type="entry name" value="Winged helix-like DNA-binding domain superfamily/Winged helix DNA-binding domain"/>
    <property type="match status" value="2"/>
</dbReference>
<dbReference type="Proteomes" id="UP000316806">
    <property type="component" value="Chromosome"/>
</dbReference>
<proteinExistence type="inferred from homology"/>
<name>A0A516RDL9_STRST</name>
<evidence type="ECO:0000256" key="1">
    <source>
        <dbReference type="ARBA" id="ARBA00005820"/>
    </source>
</evidence>
<dbReference type="InterPro" id="IPR027417">
    <property type="entry name" value="P-loop_NTPase"/>
</dbReference>
<protein>
    <recommendedName>
        <fullName evidence="8">OmpR/PhoB-type domain-containing protein</fullName>
    </recommendedName>
</protein>
<dbReference type="GO" id="GO:0000160">
    <property type="term" value="P:phosphorelay signal transduction system"/>
    <property type="evidence" value="ECO:0007669"/>
    <property type="project" value="UniProtKB-KW"/>
</dbReference>
<dbReference type="AlphaFoldDB" id="A0A516RDL9"/>
<dbReference type="GO" id="GO:0043531">
    <property type="term" value="F:ADP binding"/>
    <property type="evidence" value="ECO:0007669"/>
    <property type="project" value="InterPro"/>
</dbReference>
<evidence type="ECO:0000256" key="4">
    <source>
        <dbReference type="ARBA" id="ARBA00023125"/>
    </source>
</evidence>
<feature type="domain" description="OmpR/PhoB-type" evidence="8">
    <location>
        <begin position="1"/>
        <end position="92"/>
    </location>
</feature>
<keyword evidence="3" id="KW-0805">Transcription regulation</keyword>
<dbReference type="EMBL" id="CP040916">
    <property type="protein sequence ID" value="QDQ13735.1"/>
    <property type="molecule type" value="Genomic_DNA"/>
</dbReference>
<dbReference type="SUPFAM" id="SSF52540">
    <property type="entry name" value="P-loop containing nucleoside triphosphate hydrolases"/>
    <property type="match status" value="1"/>
</dbReference>
<evidence type="ECO:0000259" key="8">
    <source>
        <dbReference type="PROSITE" id="PS51755"/>
    </source>
</evidence>
<dbReference type="SUPFAM" id="SSF48452">
    <property type="entry name" value="TPR-like"/>
    <property type="match status" value="2"/>
</dbReference>
<feature type="region of interest" description="Disordered" evidence="7">
    <location>
        <begin position="238"/>
        <end position="302"/>
    </location>
</feature>
<dbReference type="SUPFAM" id="SSF46894">
    <property type="entry name" value="C-terminal effector domain of the bipartite response regulators"/>
    <property type="match status" value="1"/>
</dbReference>
<dbReference type="GO" id="GO:0006355">
    <property type="term" value="P:regulation of DNA-templated transcription"/>
    <property type="evidence" value="ECO:0007669"/>
    <property type="project" value="InterPro"/>
</dbReference>
<dbReference type="RefSeq" id="WP_144320981.1">
    <property type="nucleotide sequence ID" value="NZ_CP040916.1"/>
</dbReference>
<dbReference type="InterPro" id="IPR002182">
    <property type="entry name" value="NB-ARC"/>
</dbReference>
<dbReference type="CDD" id="cd15831">
    <property type="entry name" value="BTAD"/>
    <property type="match status" value="1"/>
</dbReference>
<keyword evidence="2" id="KW-0902">Two-component regulatory system</keyword>
<accession>A0A516RDL9</accession>
<dbReference type="InterPro" id="IPR051677">
    <property type="entry name" value="AfsR-DnrI-RedD_regulator"/>
</dbReference>
<dbReference type="InterPro" id="IPR016032">
    <property type="entry name" value="Sig_transdc_resp-reg_C-effctor"/>
</dbReference>
<keyword evidence="4 6" id="KW-0238">DNA-binding</keyword>
<feature type="DNA-binding region" description="OmpR/PhoB-type" evidence="6">
    <location>
        <begin position="1"/>
        <end position="92"/>
    </location>
</feature>
<evidence type="ECO:0000313" key="10">
    <source>
        <dbReference type="Proteomes" id="UP000316806"/>
    </source>
</evidence>
<reference evidence="9 10" key="1">
    <citation type="journal article" date="2019" name="J. Ind. Microbiol. Biotechnol.">
        <title>The complete genomic sequence of Streptomyces spectabilis NRRL-2792 and identification of secondary metabolite biosynthetic gene clusters.</title>
        <authorList>
            <person name="Sinha A."/>
            <person name="Phillips-Salemka S."/>
            <person name="Niraula T.A."/>
            <person name="Short K.A."/>
            <person name="Niraula N.P."/>
        </authorList>
    </citation>
    <scope>NUCLEOTIDE SEQUENCE [LARGE SCALE GENOMIC DNA]</scope>
    <source>
        <strain evidence="9 10">NRRL 2792</strain>
    </source>
</reference>
<dbReference type="Pfam" id="PF00486">
    <property type="entry name" value="Trans_reg_C"/>
    <property type="match status" value="1"/>
</dbReference>
<evidence type="ECO:0000256" key="3">
    <source>
        <dbReference type="ARBA" id="ARBA00023015"/>
    </source>
</evidence>
<dbReference type="InterPro" id="IPR036388">
    <property type="entry name" value="WH-like_DNA-bd_sf"/>
</dbReference>
<dbReference type="InterPro" id="IPR001867">
    <property type="entry name" value="OmpR/PhoB-type_DNA-bd"/>
</dbReference>
<comment type="similarity">
    <text evidence="1">Belongs to the AfsR/DnrI/RedD regulatory family.</text>
</comment>
<dbReference type="PROSITE" id="PS51755">
    <property type="entry name" value="OMPR_PHOB"/>
    <property type="match status" value="1"/>
</dbReference>
<dbReference type="SMART" id="SM01043">
    <property type="entry name" value="BTAD"/>
    <property type="match status" value="1"/>
</dbReference>
<organism evidence="9 10">
    <name type="scientific">Streptomyces spectabilis</name>
    <dbReference type="NCBI Taxonomy" id="68270"/>
    <lineage>
        <taxon>Bacteria</taxon>
        <taxon>Bacillati</taxon>
        <taxon>Actinomycetota</taxon>
        <taxon>Actinomycetes</taxon>
        <taxon>Kitasatosporales</taxon>
        <taxon>Streptomycetaceae</taxon>
        <taxon>Streptomyces</taxon>
    </lineage>
</organism>